<dbReference type="EMBL" id="RAWE01000124">
    <property type="protein sequence ID" value="RKG99024.1"/>
    <property type="molecule type" value="Genomic_DNA"/>
</dbReference>
<dbReference type="OrthoDB" id="5497933at2"/>
<gene>
    <name evidence="2" type="ORF">D7X32_27810</name>
</gene>
<keyword evidence="3" id="KW-1185">Reference proteome</keyword>
<dbReference type="RefSeq" id="WP_120605598.1">
    <property type="nucleotide sequence ID" value="NZ_JABFJX010000090.1"/>
</dbReference>
<organism evidence="2 3">
    <name type="scientific">Corallococcus carmarthensis</name>
    <dbReference type="NCBI Taxonomy" id="2316728"/>
    <lineage>
        <taxon>Bacteria</taxon>
        <taxon>Pseudomonadati</taxon>
        <taxon>Myxococcota</taxon>
        <taxon>Myxococcia</taxon>
        <taxon>Myxococcales</taxon>
        <taxon>Cystobacterineae</taxon>
        <taxon>Myxococcaceae</taxon>
        <taxon>Corallococcus</taxon>
    </lineage>
</organism>
<dbReference type="Proteomes" id="UP000268313">
    <property type="component" value="Unassembled WGS sequence"/>
</dbReference>
<evidence type="ECO:0000313" key="2">
    <source>
        <dbReference type="EMBL" id="RKG99024.1"/>
    </source>
</evidence>
<reference evidence="3" key="1">
    <citation type="submission" date="2018-09" db="EMBL/GenBank/DDBJ databases">
        <authorList>
            <person name="Livingstone P.G."/>
            <person name="Whitworth D.E."/>
        </authorList>
    </citation>
    <scope>NUCLEOTIDE SEQUENCE [LARGE SCALE GENOMIC DNA]</scope>
    <source>
        <strain evidence="3">CA043D</strain>
    </source>
</reference>
<dbReference type="AlphaFoldDB" id="A0A3A8K3T3"/>
<feature type="signal peptide" evidence="1">
    <location>
        <begin position="1"/>
        <end position="27"/>
    </location>
</feature>
<protein>
    <submittedName>
        <fullName evidence="2">Uncharacterized protein</fullName>
    </submittedName>
</protein>
<name>A0A3A8K3T3_9BACT</name>
<comment type="caution">
    <text evidence="2">The sequence shown here is derived from an EMBL/GenBank/DDBJ whole genome shotgun (WGS) entry which is preliminary data.</text>
</comment>
<evidence type="ECO:0000313" key="3">
    <source>
        <dbReference type="Proteomes" id="UP000268313"/>
    </source>
</evidence>
<feature type="chain" id="PRO_5017352753" evidence="1">
    <location>
        <begin position="28"/>
        <end position="296"/>
    </location>
</feature>
<evidence type="ECO:0000256" key="1">
    <source>
        <dbReference type="SAM" id="SignalP"/>
    </source>
</evidence>
<accession>A0A3A8K3T3</accession>
<proteinExistence type="predicted"/>
<keyword evidence="1" id="KW-0732">Signal</keyword>
<sequence length="296" mass="31587">MFRRSSGLPSFFVSLLFVVGFASSASADTYQTYVTPKVNGYQIGTYLPNQPTGNFSSAGDTARRFCQDQGHSGAQSFTTAIRGSAYTYIAGTNGVGAWNTTGNANVTMIETVTCFTSTSDVTYTTPTVNGYQVGTIQPNYPTSNYSTPADTARRFCQDLGFTGARSFTTAIRGSAYTYVVGTNGVGPWNTTGNANVTMLETITCFTSTDITYATPKVNGYQVGTIQPTYPTGNYSTAGDTARRFCQDLNHVDARSFTTAIRGSAYTYIVGTNGVGSWNTTGNANVTMLETITCITQ</sequence>